<evidence type="ECO:0000259" key="3">
    <source>
        <dbReference type="PROSITE" id="PS50977"/>
    </source>
</evidence>
<dbReference type="GO" id="GO:0003700">
    <property type="term" value="F:DNA-binding transcription factor activity"/>
    <property type="evidence" value="ECO:0007669"/>
    <property type="project" value="TreeGrafter"/>
</dbReference>
<dbReference type="Pfam" id="PF00440">
    <property type="entry name" value="TetR_N"/>
    <property type="match status" value="1"/>
</dbReference>
<dbReference type="PROSITE" id="PS51318">
    <property type="entry name" value="TAT"/>
    <property type="match status" value="1"/>
</dbReference>
<reference evidence="4 5" key="1">
    <citation type="journal article" date="2018" name="ISME J.">
        <title>Involvement of Burkholderiaceae and sulfurous volatiles in disease-suppressive soils.</title>
        <authorList>
            <person name="Carrion V.J."/>
            <person name="Cordovez V."/>
            <person name="Tyc O."/>
            <person name="Etalo D.W."/>
            <person name="de Bruijn I."/>
            <person name="de Jager V.C."/>
            <person name="Medema M.H."/>
            <person name="Eberl L."/>
            <person name="Raaijmakers J.M."/>
        </authorList>
    </citation>
    <scope>NUCLEOTIDE SEQUENCE [LARGE SCALE GENOMIC DNA]</scope>
    <source>
        <strain evidence="5">mHSR5</strain>
    </source>
</reference>
<dbReference type="Gene3D" id="1.10.357.10">
    <property type="entry name" value="Tetracycline Repressor, domain 2"/>
    <property type="match status" value="1"/>
</dbReference>
<dbReference type="OrthoDB" id="6684185at2"/>
<evidence type="ECO:0000256" key="1">
    <source>
        <dbReference type="ARBA" id="ARBA00023125"/>
    </source>
</evidence>
<dbReference type="InterPro" id="IPR006311">
    <property type="entry name" value="TAT_signal"/>
</dbReference>
<dbReference type="InterPro" id="IPR009057">
    <property type="entry name" value="Homeodomain-like_sf"/>
</dbReference>
<dbReference type="PANTHER" id="PTHR30055">
    <property type="entry name" value="HTH-TYPE TRANSCRIPTIONAL REGULATOR RUTR"/>
    <property type="match status" value="1"/>
</dbReference>
<dbReference type="EMBL" id="CP024903">
    <property type="protein sequence ID" value="AXF24497.1"/>
    <property type="molecule type" value="Genomic_DNA"/>
</dbReference>
<dbReference type="SUPFAM" id="SSF46689">
    <property type="entry name" value="Homeodomain-like"/>
    <property type="match status" value="1"/>
</dbReference>
<dbReference type="PROSITE" id="PS50977">
    <property type="entry name" value="HTH_TETR_2"/>
    <property type="match status" value="1"/>
</dbReference>
<dbReference type="AlphaFoldDB" id="A0A2Z5N776"/>
<name>A0A2Z5N776_BURPY</name>
<dbReference type="Proteomes" id="UP000253104">
    <property type="component" value="Chromosome mHSR5_B"/>
</dbReference>
<organism evidence="4 5">
    <name type="scientific">Burkholderia pyrrocinia</name>
    <name type="common">Pseudomonas pyrrocinia</name>
    <dbReference type="NCBI Taxonomy" id="60550"/>
    <lineage>
        <taxon>Bacteria</taxon>
        <taxon>Pseudomonadati</taxon>
        <taxon>Pseudomonadota</taxon>
        <taxon>Betaproteobacteria</taxon>
        <taxon>Burkholderiales</taxon>
        <taxon>Burkholderiaceae</taxon>
        <taxon>Burkholderia</taxon>
        <taxon>Burkholderia cepacia complex</taxon>
    </lineage>
</organism>
<accession>A0A2Z5N776</accession>
<protein>
    <submittedName>
        <fullName evidence="4">TetR family transcriptional regulator</fullName>
    </submittedName>
</protein>
<sequence length="223" mass="24955">MTRAESREQTRRRLLDAAASSIAEKGFAATSVEDIAAQAGYTRGAFYSNFGSKSDLFVELLRLDHQNIQENLQKLRDAAPSSENLQVQLTLLYAQCYPDDNNYIIWAEARLHAMRDAKFRQHVNALCLQKRDMIAYLIEQSCKRINVQLPGPFSDHALAVIALIDGILYFNMTMPNDLSNASAEAILSNVFYKMFCNAPVLTEAQFDLASSPQIPDQAIQSIS</sequence>
<feature type="DNA-binding region" description="H-T-H motif" evidence="2">
    <location>
        <begin position="31"/>
        <end position="50"/>
    </location>
</feature>
<dbReference type="InterPro" id="IPR050109">
    <property type="entry name" value="HTH-type_TetR-like_transc_reg"/>
</dbReference>
<evidence type="ECO:0000313" key="5">
    <source>
        <dbReference type="Proteomes" id="UP000253104"/>
    </source>
</evidence>
<evidence type="ECO:0000256" key="2">
    <source>
        <dbReference type="PROSITE-ProRule" id="PRU00335"/>
    </source>
</evidence>
<feature type="domain" description="HTH tetR-type" evidence="3">
    <location>
        <begin position="8"/>
        <end position="68"/>
    </location>
</feature>
<dbReference type="InterPro" id="IPR001647">
    <property type="entry name" value="HTH_TetR"/>
</dbReference>
<evidence type="ECO:0000313" key="4">
    <source>
        <dbReference type="EMBL" id="AXF24497.1"/>
    </source>
</evidence>
<proteinExistence type="predicted"/>
<dbReference type="GO" id="GO:0000976">
    <property type="term" value="F:transcription cis-regulatory region binding"/>
    <property type="evidence" value="ECO:0007669"/>
    <property type="project" value="TreeGrafter"/>
</dbReference>
<keyword evidence="1 2" id="KW-0238">DNA-binding</keyword>
<dbReference type="PRINTS" id="PR00455">
    <property type="entry name" value="HTHTETR"/>
</dbReference>
<dbReference type="PANTHER" id="PTHR30055:SF226">
    <property type="entry name" value="HTH-TYPE TRANSCRIPTIONAL REGULATOR PKSA"/>
    <property type="match status" value="1"/>
</dbReference>
<gene>
    <name evidence="4" type="ORF">CUJ89_29885</name>
</gene>